<dbReference type="PANTHER" id="PTHR30193">
    <property type="entry name" value="ABC TRANSPORTER PERMEASE PROTEIN"/>
    <property type="match status" value="1"/>
</dbReference>
<dbReference type="PANTHER" id="PTHR30193:SF37">
    <property type="entry name" value="INNER MEMBRANE ABC TRANSPORTER PERMEASE PROTEIN YCJO"/>
    <property type="match status" value="1"/>
</dbReference>
<evidence type="ECO:0000313" key="11">
    <source>
        <dbReference type="Proteomes" id="UP000007962"/>
    </source>
</evidence>
<dbReference type="STRING" id="471853.Bcav_2602"/>
<evidence type="ECO:0000256" key="1">
    <source>
        <dbReference type="ARBA" id="ARBA00004651"/>
    </source>
</evidence>
<evidence type="ECO:0000259" key="9">
    <source>
        <dbReference type="PROSITE" id="PS50928"/>
    </source>
</evidence>
<name>C5BXG4_BEUC1</name>
<evidence type="ECO:0000256" key="7">
    <source>
        <dbReference type="RuleBase" id="RU363032"/>
    </source>
</evidence>
<dbReference type="KEGG" id="bcv:Bcav_2602"/>
<evidence type="ECO:0000256" key="5">
    <source>
        <dbReference type="ARBA" id="ARBA00022989"/>
    </source>
</evidence>
<evidence type="ECO:0000256" key="3">
    <source>
        <dbReference type="ARBA" id="ARBA00022475"/>
    </source>
</evidence>
<dbReference type="RefSeq" id="WP_015883087.1">
    <property type="nucleotide sequence ID" value="NC_012669.1"/>
</dbReference>
<gene>
    <name evidence="10" type="ordered locus">Bcav_2602</name>
</gene>
<evidence type="ECO:0000256" key="6">
    <source>
        <dbReference type="ARBA" id="ARBA00023136"/>
    </source>
</evidence>
<feature type="transmembrane region" description="Helical" evidence="7">
    <location>
        <begin position="172"/>
        <end position="195"/>
    </location>
</feature>
<sequence>MTASLTAARDAPPAQPPAPRSGGLTRRTGRYGLIFLAPAIAFFALLFYYPMVKQLWISFFTGPYADQWVGLANYTRAFTDPAVRHSFLVTLAFAVLVMVPAILGGLALALLVNLPLRGLVVFRTLILVPYVTSIVIVGLLWKNILDPQVGILNAVLRDLGLPPQNFLAEQPLLTIAAVTVWQALGYNMVLFLAGLQGIPATYLEAARVDGASAWQRFVRITVPLLAPTTVFVSIMAVISSLQAFGQAYVITGGGPANATDLFVFHVFSVAFDFRDLGYSAALSFLMFGLILCLTIAQLALNRRAER</sequence>
<dbReference type="InterPro" id="IPR051393">
    <property type="entry name" value="ABC_transporter_permease"/>
</dbReference>
<dbReference type="AlphaFoldDB" id="C5BXG4"/>
<dbReference type="InterPro" id="IPR035906">
    <property type="entry name" value="MetI-like_sf"/>
</dbReference>
<evidence type="ECO:0000313" key="10">
    <source>
        <dbReference type="EMBL" id="ACQ80847.1"/>
    </source>
</evidence>
<keyword evidence="2 7" id="KW-0813">Transport</keyword>
<feature type="domain" description="ABC transmembrane type-1" evidence="9">
    <location>
        <begin position="87"/>
        <end position="297"/>
    </location>
</feature>
<feature type="region of interest" description="Disordered" evidence="8">
    <location>
        <begin position="1"/>
        <end position="24"/>
    </location>
</feature>
<comment type="similarity">
    <text evidence="7">Belongs to the binding-protein-dependent transport system permease family.</text>
</comment>
<dbReference type="GO" id="GO:0005886">
    <property type="term" value="C:plasma membrane"/>
    <property type="evidence" value="ECO:0007669"/>
    <property type="project" value="UniProtKB-SubCell"/>
</dbReference>
<feature type="transmembrane region" description="Helical" evidence="7">
    <location>
        <begin position="119"/>
        <end position="141"/>
    </location>
</feature>
<keyword evidence="4 7" id="KW-0812">Transmembrane</keyword>
<feature type="transmembrane region" description="Helical" evidence="7">
    <location>
        <begin position="216"/>
        <end position="238"/>
    </location>
</feature>
<dbReference type="PROSITE" id="PS50928">
    <property type="entry name" value="ABC_TM1"/>
    <property type="match status" value="1"/>
</dbReference>
<feature type="transmembrane region" description="Helical" evidence="7">
    <location>
        <begin position="276"/>
        <end position="300"/>
    </location>
</feature>
<dbReference type="Proteomes" id="UP000007962">
    <property type="component" value="Chromosome"/>
</dbReference>
<dbReference type="EMBL" id="CP001618">
    <property type="protein sequence ID" value="ACQ80847.1"/>
    <property type="molecule type" value="Genomic_DNA"/>
</dbReference>
<dbReference type="SUPFAM" id="SSF161098">
    <property type="entry name" value="MetI-like"/>
    <property type="match status" value="1"/>
</dbReference>
<feature type="transmembrane region" description="Helical" evidence="7">
    <location>
        <begin position="87"/>
        <end position="112"/>
    </location>
</feature>
<dbReference type="InterPro" id="IPR000515">
    <property type="entry name" value="MetI-like"/>
</dbReference>
<proteinExistence type="inferred from homology"/>
<comment type="subcellular location">
    <subcellularLocation>
        <location evidence="1 7">Cell membrane</location>
        <topology evidence="1 7">Multi-pass membrane protein</topology>
    </subcellularLocation>
</comment>
<keyword evidence="5 7" id="KW-1133">Transmembrane helix</keyword>
<evidence type="ECO:0000256" key="8">
    <source>
        <dbReference type="SAM" id="MobiDB-lite"/>
    </source>
</evidence>
<keyword evidence="3" id="KW-1003">Cell membrane</keyword>
<dbReference type="HOGENOM" id="CLU_016047_0_2_11"/>
<dbReference type="eggNOG" id="COG1175">
    <property type="taxonomic scope" value="Bacteria"/>
</dbReference>
<protein>
    <submittedName>
        <fullName evidence="10">Binding-protein-dependent transport systems inner membrane component</fullName>
    </submittedName>
</protein>
<organism evidence="10 11">
    <name type="scientific">Beutenbergia cavernae (strain ATCC BAA-8 / DSM 12333 / CCUG 43141 / JCM 11478 / NBRC 16432 / NCIMB 13614 / HKI 0122)</name>
    <dbReference type="NCBI Taxonomy" id="471853"/>
    <lineage>
        <taxon>Bacteria</taxon>
        <taxon>Bacillati</taxon>
        <taxon>Actinomycetota</taxon>
        <taxon>Actinomycetes</taxon>
        <taxon>Micrococcales</taxon>
        <taxon>Beutenbergiaceae</taxon>
        <taxon>Beutenbergia</taxon>
    </lineage>
</organism>
<keyword evidence="6 7" id="KW-0472">Membrane</keyword>
<accession>C5BXG4</accession>
<keyword evidence="11" id="KW-1185">Reference proteome</keyword>
<dbReference type="Gene3D" id="1.10.3720.10">
    <property type="entry name" value="MetI-like"/>
    <property type="match status" value="1"/>
</dbReference>
<dbReference type="GO" id="GO:0055085">
    <property type="term" value="P:transmembrane transport"/>
    <property type="evidence" value="ECO:0007669"/>
    <property type="project" value="InterPro"/>
</dbReference>
<evidence type="ECO:0000256" key="2">
    <source>
        <dbReference type="ARBA" id="ARBA00022448"/>
    </source>
</evidence>
<evidence type="ECO:0000256" key="4">
    <source>
        <dbReference type="ARBA" id="ARBA00022692"/>
    </source>
</evidence>
<dbReference type="CDD" id="cd06261">
    <property type="entry name" value="TM_PBP2"/>
    <property type="match status" value="1"/>
</dbReference>
<reference evidence="10 11" key="1">
    <citation type="journal article" date="2009" name="Stand. Genomic Sci.">
        <title>Complete genome sequence of Beutenbergia cavernae type strain (HKI 0122).</title>
        <authorList>
            <person name="Land M."/>
            <person name="Pukall R."/>
            <person name="Abt B."/>
            <person name="Goker M."/>
            <person name="Rohde M."/>
            <person name="Glavina Del Rio T."/>
            <person name="Tice H."/>
            <person name="Copeland A."/>
            <person name="Cheng J.F."/>
            <person name="Lucas S."/>
            <person name="Chen F."/>
            <person name="Nolan M."/>
            <person name="Bruce D."/>
            <person name="Goodwin L."/>
            <person name="Pitluck S."/>
            <person name="Ivanova N."/>
            <person name="Mavromatis K."/>
            <person name="Ovchinnikova G."/>
            <person name="Pati A."/>
            <person name="Chen A."/>
            <person name="Palaniappan K."/>
            <person name="Hauser L."/>
            <person name="Chang Y.J."/>
            <person name="Jefferies C.C."/>
            <person name="Saunders E."/>
            <person name="Brettin T."/>
            <person name="Detter J.C."/>
            <person name="Han C."/>
            <person name="Chain P."/>
            <person name="Bristow J."/>
            <person name="Eisen J.A."/>
            <person name="Markowitz V."/>
            <person name="Hugenholtz P."/>
            <person name="Kyrpides N.C."/>
            <person name="Klenk H.P."/>
            <person name="Lapidus A."/>
        </authorList>
    </citation>
    <scope>NUCLEOTIDE SEQUENCE [LARGE SCALE GENOMIC DNA]</scope>
    <source>
        <strain evidence="11">ATCC BAA-8 / DSM 12333 / NBRC 16432</strain>
    </source>
</reference>
<feature type="transmembrane region" description="Helical" evidence="7">
    <location>
        <begin position="31"/>
        <end position="49"/>
    </location>
</feature>
<dbReference type="Pfam" id="PF00528">
    <property type="entry name" value="BPD_transp_1"/>
    <property type="match status" value="1"/>
</dbReference>